<evidence type="ECO:0008006" key="3">
    <source>
        <dbReference type="Google" id="ProtNLM"/>
    </source>
</evidence>
<dbReference type="Proteomes" id="UP001597075">
    <property type="component" value="Unassembled WGS sequence"/>
</dbReference>
<sequence length="51" mass="5157">MVDASSGTEVTCFKCGFAAPAGSDDWDTATHPSLGTLQRCPDCGSTDTTSG</sequence>
<accession>A0ABD6CYC4</accession>
<dbReference type="EMBL" id="JBHUDL010000006">
    <property type="protein sequence ID" value="MFD1633051.1"/>
    <property type="molecule type" value="Genomic_DNA"/>
</dbReference>
<evidence type="ECO:0000313" key="1">
    <source>
        <dbReference type="EMBL" id="MFD1633051.1"/>
    </source>
</evidence>
<comment type="caution">
    <text evidence="1">The sequence shown here is derived from an EMBL/GenBank/DDBJ whole genome shotgun (WGS) entry which is preliminary data.</text>
</comment>
<dbReference type="AlphaFoldDB" id="A0ABD6CYC4"/>
<keyword evidence="2" id="KW-1185">Reference proteome</keyword>
<proteinExistence type="predicted"/>
<organism evidence="1 2">
    <name type="scientific">Haloplanus ruber</name>
    <dbReference type="NCBI Taxonomy" id="869892"/>
    <lineage>
        <taxon>Archaea</taxon>
        <taxon>Methanobacteriati</taxon>
        <taxon>Methanobacteriota</taxon>
        <taxon>Stenosarchaea group</taxon>
        <taxon>Halobacteria</taxon>
        <taxon>Halobacteriales</taxon>
        <taxon>Haloferacaceae</taxon>
        <taxon>Haloplanus</taxon>
    </lineage>
</organism>
<gene>
    <name evidence="1" type="ORF">ACFSBJ_04785</name>
</gene>
<name>A0ABD6CYC4_9EURY</name>
<protein>
    <recommendedName>
        <fullName evidence="3">Small CPxCG-related zinc finger protein</fullName>
    </recommendedName>
</protein>
<evidence type="ECO:0000313" key="2">
    <source>
        <dbReference type="Proteomes" id="UP001597075"/>
    </source>
</evidence>
<reference evidence="1 2" key="1">
    <citation type="journal article" date="2019" name="Int. J. Syst. Evol. Microbiol.">
        <title>The Global Catalogue of Microorganisms (GCM) 10K type strain sequencing project: providing services to taxonomists for standard genome sequencing and annotation.</title>
        <authorList>
            <consortium name="The Broad Institute Genomics Platform"/>
            <consortium name="The Broad Institute Genome Sequencing Center for Infectious Disease"/>
            <person name="Wu L."/>
            <person name="Ma J."/>
        </authorList>
    </citation>
    <scope>NUCLEOTIDE SEQUENCE [LARGE SCALE GENOMIC DNA]</scope>
    <source>
        <strain evidence="1 2">CGMCC 1.10594</strain>
    </source>
</reference>
<dbReference type="RefSeq" id="WP_256406845.1">
    <property type="nucleotide sequence ID" value="NZ_CP187151.1"/>
</dbReference>